<dbReference type="PANTHER" id="PTHR38366">
    <property type="entry name" value="NAD-DEPENDENT PROTEIN DEACETYLASE HST1-LIKE PROTEIN"/>
    <property type="match status" value="1"/>
</dbReference>
<dbReference type="AlphaFoldDB" id="A0AAW2T0H3"/>
<dbReference type="EMBL" id="JACGWM010000001">
    <property type="protein sequence ID" value="KAL0398037.1"/>
    <property type="molecule type" value="Genomic_DNA"/>
</dbReference>
<evidence type="ECO:0000256" key="4">
    <source>
        <dbReference type="SAM" id="MobiDB-lite"/>
    </source>
</evidence>
<name>A0AAW2T0H3_9LAMI</name>
<proteinExistence type="inferred from homology"/>
<feature type="region of interest" description="Disordered" evidence="4">
    <location>
        <begin position="306"/>
        <end position="330"/>
    </location>
</feature>
<comment type="caution">
    <text evidence="5">The sequence shown here is derived from an EMBL/GenBank/DDBJ whole genome shotgun (WGS) entry which is preliminary data.</text>
</comment>
<feature type="compositionally biased region" description="Polar residues" evidence="4">
    <location>
        <begin position="320"/>
        <end position="330"/>
    </location>
</feature>
<dbReference type="GO" id="GO:0001763">
    <property type="term" value="P:morphogenesis of a branching structure"/>
    <property type="evidence" value="ECO:0007669"/>
    <property type="project" value="InterPro"/>
</dbReference>
<gene>
    <name evidence="5" type="ORF">Scaly_0252100</name>
</gene>
<evidence type="ECO:0000256" key="2">
    <source>
        <dbReference type="ARBA" id="ARBA00025796"/>
    </source>
</evidence>
<evidence type="ECO:0000256" key="1">
    <source>
        <dbReference type="ARBA" id="ARBA00022604"/>
    </source>
</evidence>
<accession>A0AAW2T0H3</accession>
<keyword evidence="1" id="KW-0341">Growth regulation</keyword>
<evidence type="ECO:0000313" key="5">
    <source>
        <dbReference type="EMBL" id="KAL0398037.1"/>
    </source>
</evidence>
<dbReference type="PANTHER" id="PTHR38366:SF1">
    <property type="entry name" value="PROTEIN TILLER ANGLE CONTROL 1"/>
    <property type="match status" value="1"/>
</dbReference>
<dbReference type="InterPro" id="IPR044989">
    <property type="entry name" value="TAC1"/>
</dbReference>
<feature type="region of interest" description="Disordered" evidence="4">
    <location>
        <begin position="216"/>
        <end position="238"/>
    </location>
</feature>
<reference evidence="5" key="2">
    <citation type="journal article" date="2024" name="Plant">
        <title>Genomic evolution and insights into agronomic trait innovations of Sesamum species.</title>
        <authorList>
            <person name="Miao H."/>
            <person name="Wang L."/>
            <person name="Qu L."/>
            <person name="Liu H."/>
            <person name="Sun Y."/>
            <person name="Le M."/>
            <person name="Wang Q."/>
            <person name="Wei S."/>
            <person name="Zheng Y."/>
            <person name="Lin W."/>
            <person name="Duan Y."/>
            <person name="Cao H."/>
            <person name="Xiong S."/>
            <person name="Wang X."/>
            <person name="Wei L."/>
            <person name="Li C."/>
            <person name="Ma Q."/>
            <person name="Ju M."/>
            <person name="Zhao R."/>
            <person name="Li G."/>
            <person name="Mu C."/>
            <person name="Tian Q."/>
            <person name="Mei H."/>
            <person name="Zhang T."/>
            <person name="Gao T."/>
            <person name="Zhang H."/>
        </authorList>
    </citation>
    <scope>NUCLEOTIDE SEQUENCE</scope>
    <source>
        <strain evidence="5">KEN8</strain>
    </source>
</reference>
<evidence type="ECO:0000256" key="3">
    <source>
        <dbReference type="ARBA" id="ARBA00026138"/>
    </source>
</evidence>
<organism evidence="5">
    <name type="scientific">Sesamum calycinum</name>
    <dbReference type="NCBI Taxonomy" id="2727403"/>
    <lineage>
        <taxon>Eukaryota</taxon>
        <taxon>Viridiplantae</taxon>
        <taxon>Streptophyta</taxon>
        <taxon>Embryophyta</taxon>
        <taxon>Tracheophyta</taxon>
        <taxon>Spermatophyta</taxon>
        <taxon>Magnoliopsida</taxon>
        <taxon>eudicotyledons</taxon>
        <taxon>Gunneridae</taxon>
        <taxon>Pentapetalae</taxon>
        <taxon>asterids</taxon>
        <taxon>lamiids</taxon>
        <taxon>Lamiales</taxon>
        <taxon>Pedaliaceae</taxon>
        <taxon>Sesamum</taxon>
    </lineage>
</organism>
<sequence>MHVLKLEVPVLEMERGVGIWIDGWMEGAIYIFNWVHRKFNHKDGLAEYAKKGGTVVAENYKQFDQLEKALTTCNVFDGWKGGGILSIGTFGYGPLLKHIDENINHVTSEKEQVIEVNNYDHESCHDGYHITSDYSEDEDEDQEEVNPLVYAAYNNNYVHEDDDNDNDDDYEGLMETINPTTTATVSPKDEMKKERITLAELFYADSEEDQLQKKRQVATSHKPAAQISIKDKSSSSSHSYKHGLSFAKKLIGDQDARPIHKLHRIGLAPSPRWSGKEGTAGIYDGKDATADFEDVGHKEFYIGEIEPSTLPKKQQCDPPTASSTANRDSSTRIAFLV</sequence>
<protein>
    <recommendedName>
        <fullName evidence="3">Protein TILLER ANGLE CONTROL 1</fullName>
    </recommendedName>
</protein>
<comment type="similarity">
    <text evidence="2">Belongs to the TAC family.</text>
</comment>
<reference evidence="5" key="1">
    <citation type="submission" date="2020-06" db="EMBL/GenBank/DDBJ databases">
        <authorList>
            <person name="Li T."/>
            <person name="Hu X."/>
            <person name="Zhang T."/>
            <person name="Song X."/>
            <person name="Zhang H."/>
            <person name="Dai N."/>
            <person name="Sheng W."/>
            <person name="Hou X."/>
            <person name="Wei L."/>
        </authorList>
    </citation>
    <scope>NUCLEOTIDE SEQUENCE</scope>
    <source>
        <strain evidence="5">KEN8</strain>
        <tissue evidence="5">Leaf</tissue>
    </source>
</reference>